<keyword evidence="1" id="KW-1133">Transmembrane helix</keyword>
<name>A0A1I7UYS2_9PELO</name>
<keyword evidence="3" id="KW-1185">Reference proteome</keyword>
<keyword evidence="2" id="KW-0732">Signal</keyword>
<feature type="transmembrane region" description="Helical" evidence="1">
    <location>
        <begin position="176"/>
        <end position="198"/>
    </location>
</feature>
<feature type="transmembrane region" description="Helical" evidence="1">
    <location>
        <begin position="145"/>
        <end position="164"/>
    </location>
</feature>
<feature type="transmembrane region" description="Helical" evidence="1">
    <location>
        <begin position="213"/>
        <end position="233"/>
    </location>
</feature>
<evidence type="ECO:0000313" key="3">
    <source>
        <dbReference type="Proteomes" id="UP000095282"/>
    </source>
</evidence>
<dbReference type="AlphaFoldDB" id="A0A1I7UYS2"/>
<dbReference type="WBParaSite" id="Csp11.Scaffold630.g20689.t2">
    <property type="protein sequence ID" value="Csp11.Scaffold630.g20689.t2"/>
    <property type="gene ID" value="Csp11.Scaffold630.g20689"/>
</dbReference>
<proteinExistence type="predicted"/>
<dbReference type="Proteomes" id="UP000095282">
    <property type="component" value="Unplaced"/>
</dbReference>
<organism evidence="3 4">
    <name type="scientific">Caenorhabditis tropicalis</name>
    <dbReference type="NCBI Taxonomy" id="1561998"/>
    <lineage>
        <taxon>Eukaryota</taxon>
        <taxon>Metazoa</taxon>
        <taxon>Ecdysozoa</taxon>
        <taxon>Nematoda</taxon>
        <taxon>Chromadorea</taxon>
        <taxon>Rhabditida</taxon>
        <taxon>Rhabditina</taxon>
        <taxon>Rhabditomorpha</taxon>
        <taxon>Rhabditoidea</taxon>
        <taxon>Rhabditidae</taxon>
        <taxon>Peloderinae</taxon>
        <taxon>Caenorhabditis</taxon>
    </lineage>
</organism>
<accession>A0A1I7UYS2</accession>
<evidence type="ECO:0000256" key="2">
    <source>
        <dbReference type="SAM" id="SignalP"/>
    </source>
</evidence>
<feature type="transmembrane region" description="Helical" evidence="1">
    <location>
        <begin position="122"/>
        <end position="139"/>
    </location>
</feature>
<reference evidence="4" key="1">
    <citation type="submission" date="2016-11" db="UniProtKB">
        <authorList>
            <consortium name="WormBaseParasite"/>
        </authorList>
    </citation>
    <scope>IDENTIFICATION</scope>
</reference>
<keyword evidence="1" id="KW-0472">Membrane</keyword>
<sequence length="284" mass="31986">MMLSDHRRCTTLLILALRIIDIVDSLACYSCVALNYRQNVLSRNDALSPPQSRENLTALFDVLSENNISHVEVSSSCADVTLTTQPSFLNTPIAICARNDKCVKMDFYFSGRRNAFVYKSELAFSILILICAFAEFVVYNCYVTSLLMSIASFVFALLFFEFYFGSVYNCAALLHLHTLSAGFISLCCWFSVLIPIFFGESVYLASRSVVHVIYKYYGCQVIFGSLLASFAVASFSRRKEIRAVELSHVDYLKRLMKMTAGVAGDVQKEAREFNIKPRDIHSIS</sequence>
<evidence type="ECO:0000256" key="1">
    <source>
        <dbReference type="SAM" id="Phobius"/>
    </source>
</evidence>
<keyword evidence="1" id="KW-0812">Transmembrane</keyword>
<protein>
    <submittedName>
        <fullName evidence="4">Glutaredoxin domain-containing protein</fullName>
    </submittedName>
</protein>
<feature type="chain" id="PRO_5009309550" evidence="2">
    <location>
        <begin position="26"/>
        <end position="284"/>
    </location>
</feature>
<dbReference type="eggNOG" id="ENOG502TG38">
    <property type="taxonomic scope" value="Eukaryota"/>
</dbReference>
<evidence type="ECO:0000313" key="4">
    <source>
        <dbReference type="WBParaSite" id="Csp11.Scaffold630.g20689.t2"/>
    </source>
</evidence>
<feature type="signal peptide" evidence="2">
    <location>
        <begin position="1"/>
        <end position="25"/>
    </location>
</feature>